<dbReference type="PANTHER" id="PTHR43884">
    <property type="entry name" value="ACYL-COA DEHYDROGENASE"/>
    <property type="match status" value="1"/>
</dbReference>
<dbReference type="GO" id="GO:0008470">
    <property type="term" value="F:3-methylbutanoyl-CoA dehydrogenase activity"/>
    <property type="evidence" value="ECO:0007669"/>
    <property type="project" value="TreeGrafter"/>
</dbReference>
<dbReference type="InterPro" id="IPR037069">
    <property type="entry name" value="AcylCoA_DH/ox_N_sf"/>
</dbReference>
<dbReference type="Gene3D" id="1.10.540.10">
    <property type="entry name" value="Acyl-CoA dehydrogenase/oxidase, N-terminal domain"/>
    <property type="match status" value="1"/>
</dbReference>
<dbReference type="InterPro" id="IPR013786">
    <property type="entry name" value="AcylCoA_DH/ox_N"/>
</dbReference>
<name>A0A1Y2MKH6_PSEAH</name>
<evidence type="ECO:0000313" key="5">
    <source>
        <dbReference type="Proteomes" id="UP000194360"/>
    </source>
</evidence>
<dbReference type="GO" id="GO:0050660">
    <property type="term" value="F:flavin adenine dinucleotide binding"/>
    <property type="evidence" value="ECO:0007669"/>
    <property type="project" value="InterPro"/>
</dbReference>
<dbReference type="RefSeq" id="WP_085916294.1">
    <property type="nucleotide sequence ID" value="NZ_AP018920.1"/>
</dbReference>
<comment type="caution">
    <text evidence="4">The sequence shown here is derived from an EMBL/GenBank/DDBJ whole genome shotgun (WGS) entry which is preliminary data.</text>
</comment>
<dbReference type="STRING" id="2074.BG845_06227"/>
<proteinExistence type="predicted"/>
<dbReference type="Pfam" id="PF08028">
    <property type="entry name" value="Acyl-CoA_dh_2"/>
    <property type="match status" value="1"/>
</dbReference>
<evidence type="ECO:0000259" key="3">
    <source>
        <dbReference type="Pfam" id="PF08028"/>
    </source>
</evidence>
<dbReference type="Pfam" id="PF02771">
    <property type="entry name" value="Acyl-CoA_dh_N"/>
    <property type="match status" value="1"/>
</dbReference>
<dbReference type="EMBL" id="MIGB01000056">
    <property type="protein sequence ID" value="OSY35157.1"/>
    <property type="molecule type" value="Genomic_DNA"/>
</dbReference>
<dbReference type="SUPFAM" id="SSF56645">
    <property type="entry name" value="Acyl-CoA dehydrogenase NM domain-like"/>
    <property type="match status" value="1"/>
</dbReference>
<protein>
    <submittedName>
        <fullName evidence="4">Flavin-dependent monooxygenase, oxygenase subunit HsaA</fullName>
        <ecNumber evidence="4">1.14.14.12</ecNumber>
    </submittedName>
</protein>
<organism evidence="4 5">
    <name type="scientific">Pseudonocardia autotrophica</name>
    <name type="common">Amycolata autotrophica</name>
    <name type="synonym">Nocardia autotrophica</name>
    <dbReference type="NCBI Taxonomy" id="2074"/>
    <lineage>
        <taxon>Bacteria</taxon>
        <taxon>Bacillati</taxon>
        <taxon>Actinomycetota</taxon>
        <taxon>Actinomycetes</taxon>
        <taxon>Pseudonocardiales</taxon>
        <taxon>Pseudonocardiaceae</taxon>
        <taxon>Pseudonocardia</taxon>
    </lineage>
</organism>
<dbReference type="Gene3D" id="1.20.140.10">
    <property type="entry name" value="Butyryl-CoA Dehydrogenase, subunit A, domain 3"/>
    <property type="match status" value="1"/>
</dbReference>
<reference evidence="4 5" key="1">
    <citation type="submission" date="2016-09" db="EMBL/GenBank/DDBJ databases">
        <title>Pseudonocardia autotrophica DSM535, a candidate organism with high potential of specific P450 cytochromes.</title>
        <authorList>
            <person name="Grumaz C."/>
            <person name="Vainshtein Y."/>
            <person name="Kirstahler P."/>
            <person name="Sohn K."/>
        </authorList>
    </citation>
    <scope>NUCLEOTIDE SEQUENCE [LARGE SCALE GENOMIC DNA]</scope>
    <source>
        <strain evidence="4 5">DSM 535</strain>
    </source>
</reference>
<dbReference type="GO" id="GO:0006552">
    <property type="term" value="P:L-leucine catabolic process"/>
    <property type="evidence" value="ECO:0007669"/>
    <property type="project" value="TreeGrafter"/>
</dbReference>
<dbReference type="EC" id="1.14.14.12" evidence="4"/>
<dbReference type="GO" id="GO:0036383">
    <property type="term" value="F:3-hydroxy-9,10-secoandrosta-1,3,5(10)-triene-9,17-dione monooxygenase activity"/>
    <property type="evidence" value="ECO:0007669"/>
    <property type="project" value="UniProtKB-EC"/>
</dbReference>
<dbReference type="PANTHER" id="PTHR43884:SF12">
    <property type="entry name" value="ISOVALERYL-COA DEHYDROGENASE, MITOCHONDRIAL-RELATED"/>
    <property type="match status" value="1"/>
</dbReference>
<dbReference type="AlphaFoldDB" id="A0A1Y2MKH6"/>
<dbReference type="OrthoDB" id="3402961at2"/>
<keyword evidence="4" id="KW-0503">Monooxygenase</keyword>
<dbReference type="InterPro" id="IPR036250">
    <property type="entry name" value="AcylCo_DH-like_C"/>
</dbReference>
<dbReference type="Gene3D" id="2.40.110.10">
    <property type="entry name" value="Butyryl-CoA Dehydrogenase, subunit A, domain 2"/>
    <property type="match status" value="1"/>
</dbReference>
<dbReference type="SUPFAM" id="SSF47203">
    <property type="entry name" value="Acyl-CoA dehydrogenase C-terminal domain-like"/>
    <property type="match status" value="1"/>
</dbReference>
<dbReference type="PIRSF" id="PIRSF016578">
    <property type="entry name" value="HsaA"/>
    <property type="match status" value="1"/>
</dbReference>
<accession>A0A1Y2MKH6</accession>
<feature type="domain" description="Acyl-CoA dehydrogenase/oxidase N-terminal" evidence="2">
    <location>
        <begin position="28"/>
        <end position="110"/>
    </location>
</feature>
<keyword evidence="1 4" id="KW-0560">Oxidoreductase</keyword>
<gene>
    <name evidence="4" type="primary">hsaA_3</name>
    <name evidence="4" type="ORF">BG845_06227</name>
</gene>
<evidence type="ECO:0000256" key="1">
    <source>
        <dbReference type="ARBA" id="ARBA00023002"/>
    </source>
</evidence>
<keyword evidence="5" id="KW-1185">Reference proteome</keyword>
<evidence type="ECO:0000259" key="2">
    <source>
        <dbReference type="Pfam" id="PF02771"/>
    </source>
</evidence>
<feature type="domain" description="Acyl-CoA dehydrogenase C-terminal" evidence="3">
    <location>
        <begin position="251"/>
        <end position="376"/>
    </location>
</feature>
<dbReference type="InterPro" id="IPR046373">
    <property type="entry name" value="Acyl-CoA_Oxase/DH_mid-dom_sf"/>
</dbReference>
<dbReference type="InterPro" id="IPR009100">
    <property type="entry name" value="AcylCoA_DH/oxidase_NM_dom_sf"/>
</dbReference>
<dbReference type="Proteomes" id="UP000194360">
    <property type="component" value="Unassembled WGS sequence"/>
</dbReference>
<sequence>MSSTLDTETHTGTTPLLAAVDELVPLLRANAAEAERTRRIPQQSIRALADAGAFRMTTPRRYGGSETDIVELTRVLDAIGRGCGSTSWVTSLHAVGSYFVGRYDDRAQDEVWADGPDSRVASVFSPGGLLTPVDGGYLLSGRWPFNTGCRSATWDAVAARVDGPADGPPEILLALVPMSELTIADDWHPSGLAGTGSNTTVAESVFVPEHRLLPVAEALAGGTRSVANADADLYHCALFPFVLVSSTGTPLGMARAAMDHFRERAPGRMITYTGWAVAEAQTTHVTVADAAVNIRAAELLARDLTERLRAAAIARRDPGVAERAAIRAESAHVVRLSRLAVEALNSISGASSIQGDVPIQRVFRDIEALSLHAALNLNTNLEVHGRVLMGQDPATPFL</sequence>
<dbReference type="InterPro" id="IPR013107">
    <property type="entry name" value="Acyl-CoA_DH_C"/>
</dbReference>
<evidence type="ECO:0000313" key="4">
    <source>
        <dbReference type="EMBL" id="OSY35157.1"/>
    </source>
</evidence>